<evidence type="ECO:0000256" key="6">
    <source>
        <dbReference type="ARBA" id="ARBA00022516"/>
    </source>
</evidence>
<organism evidence="17">
    <name type="scientific">Salix viminalis</name>
    <name type="common">Common osier</name>
    <name type="synonym">Basket willow</name>
    <dbReference type="NCBI Taxonomy" id="40686"/>
    <lineage>
        <taxon>Eukaryota</taxon>
        <taxon>Viridiplantae</taxon>
        <taxon>Streptophyta</taxon>
        <taxon>Embryophyta</taxon>
        <taxon>Tracheophyta</taxon>
        <taxon>Spermatophyta</taxon>
        <taxon>Magnoliopsida</taxon>
        <taxon>eudicotyledons</taxon>
        <taxon>Gunneridae</taxon>
        <taxon>Pentapetalae</taxon>
        <taxon>rosids</taxon>
        <taxon>fabids</taxon>
        <taxon>Malpighiales</taxon>
        <taxon>Salicaceae</taxon>
        <taxon>Saliceae</taxon>
        <taxon>Salix</taxon>
    </lineage>
</organism>
<feature type="compositionally biased region" description="Polar residues" evidence="15">
    <location>
        <begin position="1"/>
        <end position="11"/>
    </location>
</feature>
<evidence type="ECO:0000256" key="1">
    <source>
        <dbReference type="ARBA" id="ARBA00004141"/>
    </source>
</evidence>
<keyword evidence="6" id="KW-0444">Lipid biosynthesis</keyword>
<evidence type="ECO:0000256" key="2">
    <source>
        <dbReference type="ARBA" id="ARBA00005119"/>
    </source>
</evidence>
<keyword evidence="10 16" id="KW-1133">Transmembrane helix</keyword>
<evidence type="ECO:0000256" key="4">
    <source>
        <dbReference type="ARBA" id="ARBA00010185"/>
    </source>
</evidence>
<evidence type="ECO:0000256" key="3">
    <source>
        <dbReference type="ARBA" id="ARBA00005189"/>
    </source>
</evidence>
<keyword evidence="7" id="KW-0808">Transferase</keyword>
<evidence type="ECO:0000313" key="17">
    <source>
        <dbReference type="EMBL" id="VFU33046.1"/>
    </source>
</evidence>
<proteinExistence type="inferred from homology"/>
<evidence type="ECO:0000256" key="15">
    <source>
        <dbReference type="SAM" id="MobiDB-lite"/>
    </source>
</evidence>
<keyword evidence="11" id="KW-0443">Lipid metabolism</keyword>
<comment type="pathway">
    <text evidence="3">Lipid metabolism.</text>
</comment>
<keyword evidence="8 16" id="KW-0812">Transmembrane</keyword>
<feature type="transmembrane region" description="Helical" evidence="16">
    <location>
        <begin position="102"/>
        <end position="123"/>
    </location>
</feature>
<keyword evidence="12 16" id="KW-0472">Membrane</keyword>
<keyword evidence="14" id="KW-1208">Phospholipid metabolism</keyword>
<dbReference type="EMBL" id="CAADRP010000890">
    <property type="protein sequence ID" value="VFU33046.1"/>
    <property type="molecule type" value="Genomic_DNA"/>
</dbReference>
<feature type="transmembrane region" description="Helical" evidence="16">
    <location>
        <begin position="138"/>
        <end position="160"/>
    </location>
</feature>
<comment type="pathway">
    <text evidence="2">Phospholipid metabolism; CDP-diacylglycerol biosynthesis; CDP-diacylglycerol from sn-glycerol 3-phosphate: step 3/3.</text>
</comment>
<evidence type="ECO:0000256" key="16">
    <source>
        <dbReference type="SAM" id="Phobius"/>
    </source>
</evidence>
<comment type="similarity">
    <text evidence="4">Belongs to the CDS family.</text>
</comment>
<evidence type="ECO:0000256" key="7">
    <source>
        <dbReference type="ARBA" id="ARBA00022679"/>
    </source>
</evidence>
<evidence type="ECO:0000256" key="10">
    <source>
        <dbReference type="ARBA" id="ARBA00022989"/>
    </source>
</evidence>
<sequence>MHKDNNNTGGAPSTPIARLRHRKRSSEALGEASKENGGRLLVNDHTKYKSMWIRAQSTIWMIGSFALVVYMDISISLPWWLSSKSIWQKSSSIYSGKRKRLPGFRLLNWHFFFTAMLFVYGRILNQRLYNTVTSGKSLYLLVISLIKYHMAICYSLYIAGLSDMLRLHFM</sequence>
<keyword evidence="13" id="KW-0594">Phospholipid biosynthesis</keyword>
<gene>
    <name evidence="17" type="ORF">SVIM_LOCUS149272</name>
</gene>
<dbReference type="EC" id="2.7.7.41" evidence="5"/>
<comment type="subcellular location">
    <subcellularLocation>
        <location evidence="1">Membrane</location>
        <topology evidence="1">Multi-pass membrane protein</topology>
    </subcellularLocation>
</comment>
<keyword evidence="9" id="KW-0548">Nucleotidyltransferase</keyword>
<dbReference type="AlphaFoldDB" id="A0A6N2KYK7"/>
<dbReference type="GO" id="GO:0016024">
    <property type="term" value="P:CDP-diacylglycerol biosynthetic process"/>
    <property type="evidence" value="ECO:0007669"/>
    <property type="project" value="UniProtKB-UniPathway"/>
</dbReference>
<name>A0A6N2KYK7_SALVM</name>
<evidence type="ECO:0000256" key="8">
    <source>
        <dbReference type="ARBA" id="ARBA00022692"/>
    </source>
</evidence>
<evidence type="ECO:0000256" key="11">
    <source>
        <dbReference type="ARBA" id="ARBA00023098"/>
    </source>
</evidence>
<evidence type="ECO:0000256" key="5">
    <source>
        <dbReference type="ARBA" id="ARBA00012487"/>
    </source>
</evidence>
<dbReference type="InterPro" id="IPR016720">
    <property type="entry name" value="PC_Trfase_euk"/>
</dbReference>
<protein>
    <recommendedName>
        <fullName evidence="5">phosphatidate cytidylyltransferase</fullName>
        <ecNumber evidence="5">2.7.7.41</ecNumber>
    </recommendedName>
</protein>
<dbReference type="GO" id="GO:0004605">
    <property type="term" value="F:phosphatidate cytidylyltransferase activity"/>
    <property type="evidence" value="ECO:0007669"/>
    <property type="project" value="UniProtKB-EC"/>
</dbReference>
<evidence type="ECO:0000256" key="9">
    <source>
        <dbReference type="ARBA" id="ARBA00022695"/>
    </source>
</evidence>
<accession>A0A6N2KYK7</accession>
<dbReference type="GO" id="GO:0005789">
    <property type="term" value="C:endoplasmic reticulum membrane"/>
    <property type="evidence" value="ECO:0007669"/>
    <property type="project" value="TreeGrafter"/>
</dbReference>
<feature type="region of interest" description="Disordered" evidence="15">
    <location>
        <begin position="1"/>
        <end position="22"/>
    </location>
</feature>
<reference evidence="17" key="1">
    <citation type="submission" date="2019-03" db="EMBL/GenBank/DDBJ databases">
        <authorList>
            <person name="Mank J."/>
            <person name="Almeida P."/>
        </authorList>
    </citation>
    <scope>NUCLEOTIDE SEQUENCE</scope>
    <source>
        <strain evidence="17">78183</strain>
    </source>
</reference>
<evidence type="ECO:0000256" key="12">
    <source>
        <dbReference type="ARBA" id="ARBA00023136"/>
    </source>
</evidence>
<evidence type="ECO:0000256" key="13">
    <source>
        <dbReference type="ARBA" id="ARBA00023209"/>
    </source>
</evidence>
<dbReference type="PANTHER" id="PTHR13773">
    <property type="entry name" value="PHOSPHATIDATE CYTIDYLYLTRANSFERASE"/>
    <property type="match status" value="1"/>
</dbReference>
<dbReference type="PANTHER" id="PTHR13773:SF31">
    <property type="entry name" value="PHOSPHATIDATE CYTIDYLYLTRANSFERASE 2"/>
    <property type="match status" value="1"/>
</dbReference>
<feature type="transmembrane region" description="Helical" evidence="16">
    <location>
        <begin position="59"/>
        <end position="81"/>
    </location>
</feature>
<evidence type="ECO:0000256" key="14">
    <source>
        <dbReference type="ARBA" id="ARBA00023264"/>
    </source>
</evidence>
<dbReference type="UniPathway" id="UPA00557">
    <property type="reaction ID" value="UER00614"/>
</dbReference>